<gene>
    <name evidence="2" type="ORF">VNO77_13880</name>
</gene>
<organism evidence="2 3">
    <name type="scientific">Canavalia gladiata</name>
    <name type="common">Sword bean</name>
    <name type="synonym">Dolichos gladiatus</name>
    <dbReference type="NCBI Taxonomy" id="3824"/>
    <lineage>
        <taxon>Eukaryota</taxon>
        <taxon>Viridiplantae</taxon>
        <taxon>Streptophyta</taxon>
        <taxon>Embryophyta</taxon>
        <taxon>Tracheophyta</taxon>
        <taxon>Spermatophyta</taxon>
        <taxon>Magnoliopsida</taxon>
        <taxon>eudicotyledons</taxon>
        <taxon>Gunneridae</taxon>
        <taxon>Pentapetalae</taxon>
        <taxon>rosids</taxon>
        <taxon>fabids</taxon>
        <taxon>Fabales</taxon>
        <taxon>Fabaceae</taxon>
        <taxon>Papilionoideae</taxon>
        <taxon>50 kb inversion clade</taxon>
        <taxon>NPAAA clade</taxon>
        <taxon>indigoferoid/millettioid clade</taxon>
        <taxon>Phaseoleae</taxon>
        <taxon>Canavalia</taxon>
    </lineage>
</organism>
<comment type="caution">
    <text evidence="2">The sequence shown here is derived from an EMBL/GenBank/DDBJ whole genome shotgun (WGS) entry which is preliminary data.</text>
</comment>
<accession>A0AAN9QNH8</accession>
<keyword evidence="3" id="KW-1185">Reference proteome</keyword>
<proteinExistence type="predicted"/>
<dbReference type="AlphaFoldDB" id="A0AAN9QNH8"/>
<evidence type="ECO:0000256" key="1">
    <source>
        <dbReference type="SAM" id="MobiDB-lite"/>
    </source>
</evidence>
<protein>
    <submittedName>
        <fullName evidence="2">Uncharacterized protein</fullName>
    </submittedName>
</protein>
<feature type="compositionally biased region" description="Acidic residues" evidence="1">
    <location>
        <begin position="47"/>
        <end position="58"/>
    </location>
</feature>
<evidence type="ECO:0000313" key="2">
    <source>
        <dbReference type="EMBL" id="KAK7344360.1"/>
    </source>
</evidence>
<dbReference type="EMBL" id="JAYMYQ010000003">
    <property type="protein sequence ID" value="KAK7344360.1"/>
    <property type="molecule type" value="Genomic_DNA"/>
</dbReference>
<name>A0AAN9QNH8_CANGL</name>
<sequence>MDFLFISRLGCYANISGSIALLTNNVRFLKLRLNTTMAETLINGEESKEDDDEDPMEEDNTHQETRRNCHSHNH</sequence>
<reference evidence="2 3" key="1">
    <citation type="submission" date="2024-01" db="EMBL/GenBank/DDBJ databases">
        <title>The genomes of 5 underutilized Papilionoideae crops provide insights into root nodulation and disease resistanc.</title>
        <authorList>
            <person name="Jiang F."/>
        </authorList>
    </citation>
    <scope>NUCLEOTIDE SEQUENCE [LARGE SCALE GENOMIC DNA]</scope>
    <source>
        <strain evidence="2">LVBAO_FW01</strain>
        <tissue evidence="2">Leaves</tissue>
    </source>
</reference>
<feature type="region of interest" description="Disordered" evidence="1">
    <location>
        <begin position="41"/>
        <end position="74"/>
    </location>
</feature>
<evidence type="ECO:0000313" key="3">
    <source>
        <dbReference type="Proteomes" id="UP001367508"/>
    </source>
</evidence>
<dbReference type="Proteomes" id="UP001367508">
    <property type="component" value="Unassembled WGS sequence"/>
</dbReference>